<protein>
    <submittedName>
        <fullName evidence="2">Hypothetical inner membrane protein</fullName>
    </submittedName>
</protein>
<name>A8LTG3_DINSH</name>
<evidence type="ECO:0000256" key="1">
    <source>
        <dbReference type="SAM" id="Phobius"/>
    </source>
</evidence>
<dbReference type="AlphaFoldDB" id="A8LTG3"/>
<keyword evidence="2" id="KW-0614">Plasmid</keyword>
<feature type="transmembrane region" description="Helical" evidence="1">
    <location>
        <begin position="85"/>
        <end position="103"/>
    </location>
</feature>
<organism evidence="2 3">
    <name type="scientific">Dinoroseobacter shibae (strain DSM 16493 / NCIMB 14021 / DFL 12)</name>
    <dbReference type="NCBI Taxonomy" id="398580"/>
    <lineage>
        <taxon>Bacteria</taxon>
        <taxon>Pseudomonadati</taxon>
        <taxon>Pseudomonadota</taxon>
        <taxon>Alphaproteobacteria</taxon>
        <taxon>Rhodobacterales</taxon>
        <taxon>Roseobacteraceae</taxon>
        <taxon>Dinoroseobacter</taxon>
    </lineage>
</organism>
<dbReference type="OrthoDB" id="7867665at2"/>
<dbReference type="HOGENOM" id="CLU_1353168_0_0_5"/>
<reference evidence="3" key="1">
    <citation type="journal article" date="2010" name="ISME J.">
        <title>The complete genome sequence of the algal symbiont Dinoroseobacter shibae: a hitchhiker's guide to life in the sea.</title>
        <authorList>
            <person name="Wagner-Dobler I."/>
            <person name="Ballhausen B."/>
            <person name="Berger M."/>
            <person name="Brinkhoff T."/>
            <person name="Buchholz I."/>
            <person name="Bunk B."/>
            <person name="Cypionka H."/>
            <person name="Daniel R."/>
            <person name="Drepper T."/>
            <person name="Gerdts G."/>
            <person name="Hahnke S."/>
            <person name="Han C."/>
            <person name="Jahn D."/>
            <person name="Kalhoefer D."/>
            <person name="Kiss H."/>
            <person name="Klenk H.P."/>
            <person name="Kyrpides N."/>
            <person name="Liebl W."/>
            <person name="Liesegang H."/>
            <person name="Meincke L."/>
            <person name="Pati A."/>
            <person name="Petersen J."/>
            <person name="Piekarski T."/>
            <person name="Pommerenke C."/>
            <person name="Pradella S."/>
            <person name="Pukall R."/>
            <person name="Rabus R."/>
            <person name="Stackebrandt E."/>
            <person name="Thole S."/>
            <person name="Thompson L."/>
            <person name="Tielen P."/>
            <person name="Tomasch J."/>
            <person name="von Jan M."/>
            <person name="Wanphrut N."/>
            <person name="Wichels A."/>
            <person name="Zech H."/>
            <person name="Simon M."/>
        </authorList>
    </citation>
    <scope>NUCLEOTIDE SEQUENCE [LARGE SCALE GENOMIC DNA]</scope>
    <source>
        <strain evidence="3">DSM 16493 / NCIMB 14021 / DFL 12</strain>
        <plasmid evidence="3">Plasmid pDSHI02</plasmid>
    </source>
</reference>
<keyword evidence="1" id="KW-0812">Transmembrane</keyword>
<gene>
    <name evidence="2" type="ordered locus">Dshi_3800</name>
</gene>
<dbReference type="Proteomes" id="UP000006833">
    <property type="component" value="Plasmid pDSHI02"/>
</dbReference>
<feature type="transmembrane region" description="Helical" evidence="1">
    <location>
        <begin position="174"/>
        <end position="196"/>
    </location>
</feature>
<accession>A8LTG3</accession>
<proteinExistence type="predicted"/>
<feature type="transmembrane region" description="Helical" evidence="1">
    <location>
        <begin position="110"/>
        <end position="129"/>
    </location>
</feature>
<keyword evidence="1" id="KW-0472">Membrane</keyword>
<geneLocation type="plasmid" evidence="2 3">
    <name>pDSHI02</name>
</geneLocation>
<dbReference type="EMBL" id="CP000832">
    <property type="protein sequence ID" value="ABV95530.1"/>
    <property type="molecule type" value="Genomic_DNA"/>
</dbReference>
<dbReference type="RefSeq" id="WP_012187193.1">
    <property type="nucleotide sequence ID" value="NC_009956.1"/>
</dbReference>
<feature type="transmembrane region" description="Helical" evidence="1">
    <location>
        <begin position="141"/>
        <end position="162"/>
    </location>
</feature>
<sequence>MRLATWGVWLFGLGVAGPARAHSPAPGVEGFFLGLAHPFSTPGQVVVILALALVVGGFATRLVPWMLGVFFAAGFASLLPGPVLAALEVPLFAVGLVAAVAAASLPGQGAAVAFGLLVLGGGLIGQASIPGPGPVQDRIVTMAGAITGASLGLAYGVGLLVVLREKMRAPWVAIGLRVLAAWIAAVAALMLALVFAPGAEVAPL</sequence>
<evidence type="ECO:0000313" key="2">
    <source>
        <dbReference type="EMBL" id="ABV95530.1"/>
    </source>
</evidence>
<dbReference type="KEGG" id="dsh:Dshi_3800"/>
<keyword evidence="1" id="KW-1133">Transmembrane helix</keyword>
<evidence type="ECO:0000313" key="3">
    <source>
        <dbReference type="Proteomes" id="UP000006833"/>
    </source>
</evidence>
<keyword evidence="3" id="KW-1185">Reference proteome</keyword>